<proteinExistence type="predicted"/>
<organism evidence="2 3">
    <name type="scientific">Suillus subaureus</name>
    <dbReference type="NCBI Taxonomy" id="48587"/>
    <lineage>
        <taxon>Eukaryota</taxon>
        <taxon>Fungi</taxon>
        <taxon>Dikarya</taxon>
        <taxon>Basidiomycota</taxon>
        <taxon>Agaricomycotina</taxon>
        <taxon>Agaricomycetes</taxon>
        <taxon>Agaricomycetidae</taxon>
        <taxon>Boletales</taxon>
        <taxon>Suillineae</taxon>
        <taxon>Suillaceae</taxon>
        <taxon>Suillus</taxon>
    </lineage>
</organism>
<evidence type="ECO:0000313" key="3">
    <source>
        <dbReference type="Proteomes" id="UP000807769"/>
    </source>
</evidence>
<feature type="transmembrane region" description="Helical" evidence="1">
    <location>
        <begin position="21"/>
        <end position="44"/>
    </location>
</feature>
<sequence>MSSLKLDDPSLHDLRYNHATYTLRTSLEYLLIHLLGLLGASTFLRFAAPLRAGIVAIISPPLGVLPYGYLKLKR</sequence>
<dbReference type="Proteomes" id="UP000807769">
    <property type="component" value="Unassembled WGS sequence"/>
</dbReference>
<gene>
    <name evidence="2" type="ORF">BJ212DRAFT_1352414</name>
</gene>
<dbReference type="GeneID" id="64629579"/>
<evidence type="ECO:0000256" key="1">
    <source>
        <dbReference type="SAM" id="Phobius"/>
    </source>
</evidence>
<feature type="transmembrane region" description="Helical" evidence="1">
    <location>
        <begin position="50"/>
        <end position="70"/>
    </location>
</feature>
<reference evidence="2" key="1">
    <citation type="journal article" date="2020" name="New Phytol.">
        <title>Comparative genomics reveals dynamic genome evolution in host specialist ectomycorrhizal fungi.</title>
        <authorList>
            <person name="Lofgren L.A."/>
            <person name="Nguyen N.H."/>
            <person name="Vilgalys R."/>
            <person name="Ruytinx J."/>
            <person name="Liao H.L."/>
            <person name="Branco S."/>
            <person name="Kuo A."/>
            <person name="LaButti K."/>
            <person name="Lipzen A."/>
            <person name="Andreopoulos W."/>
            <person name="Pangilinan J."/>
            <person name="Riley R."/>
            <person name="Hundley H."/>
            <person name="Na H."/>
            <person name="Barry K."/>
            <person name="Grigoriev I.V."/>
            <person name="Stajich J.E."/>
            <person name="Kennedy P.G."/>
        </authorList>
    </citation>
    <scope>NUCLEOTIDE SEQUENCE</scope>
    <source>
        <strain evidence="2">MN1</strain>
    </source>
</reference>
<evidence type="ECO:0000313" key="2">
    <source>
        <dbReference type="EMBL" id="KAG1816682.1"/>
    </source>
</evidence>
<keyword evidence="1" id="KW-0812">Transmembrane</keyword>
<protein>
    <submittedName>
        <fullName evidence="2">Uncharacterized protein</fullName>
    </submittedName>
</protein>
<keyword evidence="1" id="KW-1133">Transmembrane helix</keyword>
<name>A0A9P7EB78_9AGAM</name>
<dbReference type="RefSeq" id="XP_041193242.1">
    <property type="nucleotide sequence ID" value="XM_041335562.1"/>
</dbReference>
<keyword evidence="1" id="KW-0472">Membrane</keyword>
<keyword evidence="3" id="KW-1185">Reference proteome</keyword>
<comment type="caution">
    <text evidence="2">The sequence shown here is derived from an EMBL/GenBank/DDBJ whole genome shotgun (WGS) entry which is preliminary data.</text>
</comment>
<accession>A0A9P7EB78</accession>
<dbReference type="EMBL" id="JABBWG010000015">
    <property type="protein sequence ID" value="KAG1816682.1"/>
    <property type="molecule type" value="Genomic_DNA"/>
</dbReference>
<dbReference type="AlphaFoldDB" id="A0A9P7EB78"/>